<feature type="non-terminal residue" evidence="2">
    <location>
        <position position="436"/>
    </location>
</feature>
<dbReference type="InterPro" id="IPR027417">
    <property type="entry name" value="P-loop_NTPase"/>
</dbReference>
<dbReference type="Gene3D" id="3.40.50.300">
    <property type="entry name" value="P-loop containing nucleotide triphosphate hydrolases"/>
    <property type="match status" value="1"/>
</dbReference>
<dbReference type="Pfam" id="PF13195">
    <property type="entry name" value="DUF4011"/>
    <property type="match status" value="1"/>
</dbReference>
<reference evidence="2" key="1">
    <citation type="journal article" date="2015" name="Nature">
        <title>Complex archaea that bridge the gap between prokaryotes and eukaryotes.</title>
        <authorList>
            <person name="Spang A."/>
            <person name="Saw J.H."/>
            <person name="Jorgensen S.L."/>
            <person name="Zaremba-Niedzwiedzka K."/>
            <person name="Martijn J."/>
            <person name="Lind A.E."/>
            <person name="van Eijk R."/>
            <person name="Schleper C."/>
            <person name="Guy L."/>
            <person name="Ettema T.J."/>
        </authorList>
    </citation>
    <scope>NUCLEOTIDE SEQUENCE</scope>
</reference>
<accession>A0A0F9HI40</accession>
<organism evidence="2">
    <name type="scientific">marine sediment metagenome</name>
    <dbReference type="NCBI Taxonomy" id="412755"/>
    <lineage>
        <taxon>unclassified sequences</taxon>
        <taxon>metagenomes</taxon>
        <taxon>ecological metagenomes</taxon>
    </lineage>
</organism>
<comment type="caution">
    <text evidence="2">The sequence shown here is derived from an EMBL/GenBank/DDBJ whole genome shotgun (WGS) entry which is preliminary data.</text>
</comment>
<dbReference type="EMBL" id="LAZR01015056">
    <property type="protein sequence ID" value="KKM14832.1"/>
    <property type="molecule type" value="Genomic_DNA"/>
</dbReference>
<dbReference type="InterPro" id="IPR025103">
    <property type="entry name" value="DUF4011"/>
</dbReference>
<gene>
    <name evidence="2" type="ORF">LCGC14_1702110</name>
</gene>
<protein>
    <recommendedName>
        <fullName evidence="1">DNA2/NAM7 helicase helicase domain-containing protein</fullName>
    </recommendedName>
</protein>
<evidence type="ECO:0000259" key="1">
    <source>
        <dbReference type="Pfam" id="PF13086"/>
    </source>
</evidence>
<dbReference type="SUPFAM" id="SSF52540">
    <property type="entry name" value="P-loop containing nucleoside triphosphate hydrolases"/>
    <property type="match status" value="1"/>
</dbReference>
<evidence type="ECO:0000313" key="2">
    <source>
        <dbReference type="EMBL" id="KKM14832.1"/>
    </source>
</evidence>
<name>A0A0F9HI40_9ZZZZ</name>
<dbReference type="GO" id="GO:0004386">
    <property type="term" value="F:helicase activity"/>
    <property type="evidence" value="ECO:0007669"/>
    <property type="project" value="InterPro"/>
</dbReference>
<dbReference type="Pfam" id="PF13086">
    <property type="entry name" value="AAA_11"/>
    <property type="match status" value="1"/>
</dbReference>
<sequence length="436" mass="50671">MVSSKSKKFEDTLNRWLHKLIDLSRRNRQLYFRVTKTSTVKFTEPSYQEIYDILVNKRRKMTIIYRDIKNLNKTKEDLMDFIANGLEIDPLEYNKPLKNGEILTNKEDKELSKSLRTLLSRSRGSFQEQGVNILFLAIGFLEWKDTNFTEAKNLSPLILVPVLLERISLLKPYKIEFFDDDILINPALAVKLENDFKIKLPQFEEDIEKVDEIFEVIEEEISKFSDGDNWTIKRDVFLSFFSFSKLMMYRDIKNNKTLIENHKILSDLILEKSKENITSYSGEDLDNIDSEDVFNVLDADSSQQEVILNAEKGNSFTVQGPPGTGKSQTIANIIASSLAHGKSVLFVSEKMAALEVVMKRLRECGLEEFCLELHSYKSNKKTVYGELGRCLLNLEEYKNPRISFLRDLDTNKRDLNEYFKSLVKIYPPFDISAYFI</sequence>
<proteinExistence type="predicted"/>
<dbReference type="InterPro" id="IPR041677">
    <property type="entry name" value="DNA2/NAM7_AAA_11"/>
</dbReference>
<dbReference type="AlphaFoldDB" id="A0A0F9HI40"/>
<feature type="domain" description="DNA2/NAM7 helicase helicase" evidence="1">
    <location>
        <begin position="300"/>
        <end position="363"/>
    </location>
</feature>